<dbReference type="Proteomes" id="UP000265520">
    <property type="component" value="Unassembled WGS sequence"/>
</dbReference>
<dbReference type="AlphaFoldDB" id="A0A392S9U7"/>
<feature type="non-terminal residue" evidence="2">
    <location>
        <position position="1"/>
    </location>
</feature>
<dbReference type="EMBL" id="LXQA010334734">
    <property type="protein sequence ID" value="MCI44740.1"/>
    <property type="molecule type" value="Genomic_DNA"/>
</dbReference>
<sequence>PSETSWVEFMGFGDECSLGEEEPRLASSGFQNG</sequence>
<keyword evidence="3" id="KW-1185">Reference proteome</keyword>
<accession>A0A392S9U7</accession>
<name>A0A392S9U7_9FABA</name>
<comment type="caution">
    <text evidence="2">The sequence shown here is derived from an EMBL/GenBank/DDBJ whole genome shotgun (WGS) entry which is preliminary data.</text>
</comment>
<evidence type="ECO:0000313" key="2">
    <source>
        <dbReference type="EMBL" id="MCI44740.1"/>
    </source>
</evidence>
<proteinExistence type="predicted"/>
<reference evidence="2 3" key="1">
    <citation type="journal article" date="2018" name="Front. Plant Sci.">
        <title>Red Clover (Trifolium pratense) and Zigzag Clover (T. medium) - A Picture of Genomic Similarities and Differences.</title>
        <authorList>
            <person name="Dluhosova J."/>
            <person name="Istvanek J."/>
            <person name="Nedelnik J."/>
            <person name="Repkova J."/>
        </authorList>
    </citation>
    <scope>NUCLEOTIDE SEQUENCE [LARGE SCALE GENOMIC DNA]</scope>
    <source>
        <strain evidence="3">cv. 10/8</strain>
        <tissue evidence="2">Leaf</tissue>
    </source>
</reference>
<feature type="region of interest" description="Disordered" evidence="1">
    <location>
        <begin position="1"/>
        <end position="33"/>
    </location>
</feature>
<evidence type="ECO:0000256" key="1">
    <source>
        <dbReference type="SAM" id="MobiDB-lite"/>
    </source>
</evidence>
<evidence type="ECO:0000313" key="3">
    <source>
        <dbReference type="Proteomes" id="UP000265520"/>
    </source>
</evidence>
<protein>
    <submittedName>
        <fullName evidence="2">Uncharacterized protein</fullName>
    </submittedName>
</protein>
<organism evidence="2 3">
    <name type="scientific">Trifolium medium</name>
    <dbReference type="NCBI Taxonomy" id="97028"/>
    <lineage>
        <taxon>Eukaryota</taxon>
        <taxon>Viridiplantae</taxon>
        <taxon>Streptophyta</taxon>
        <taxon>Embryophyta</taxon>
        <taxon>Tracheophyta</taxon>
        <taxon>Spermatophyta</taxon>
        <taxon>Magnoliopsida</taxon>
        <taxon>eudicotyledons</taxon>
        <taxon>Gunneridae</taxon>
        <taxon>Pentapetalae</taxon>
        <taxon>rosids</taxon>
        <taxon>fabids</taxon>
        <taxon>Fabales</taxon>
        <taxon>Fabaceae</taxon>
        <taxon>Papilionoideae</taxon>
        <taxon>50 kb inversion clade</taxon>
        <taxon>NPAAA clade</taxon>
        <taxon>Hologalegina</taxon>
        <taxon>IRL clade</taxon>
        <taxon>Trifolieae</taxon>
        <taxon>Trifolium</taxon>
    </lineage>
</organism>